<feature type="domain" description="Major facilitator superfamily (MFS) profile" evidence="7">
    <location>
        <begin position="123"/>
        <end position="576"/>
    </location>
</feature>
<evidence type="ECO:0000256" key="1">
    <source>
        <dbReference type="ARBA" id="ARBA00004651"/>
    </source>
</evidence>
<dbReference type="InterPro" id="IPR011701">
    <property type="entry name" value="MFS"/>
</dbReference>
<dbReference type="Gene3D" id="1.20.1250.20">
    <property type="entry name" value="MFS general substrate transporter like domains"/>
    <property type="match status" value="1"/>
</dbReference>
<feature type="transmembrane region" description="Helical" evidence="6">
    <location>
        <begin position="245"/>
        <end position="264"/>
    </location>
</feature>
<name>A0ABX3XN00_STRPT</name>
<evidence type="ECO:0000259" key="7">
    <source>
        <dbReference type="PROSITE" id="PS50850"/>
    </source>
</evidence>
<feature type="transmembrane region" description="Helical" evidence="6">
    <location>
        <begin position="220"/>
        <end position="238"/>
    </location>
</feature>
<dbReference type="InterPro" id="IPR020846">
    <property type="entry name" value="MFS_dom"/>
</dbReference>
<dbReference type="InterPro" id="IPR036259">
    <property type="entry name" value="MFS_trans_sf"/>
</dbReference>
<feature type="transmembrane region" description="Helical" evidence="6">
    <location>
        <begin position="317"/>
        <end position="335"/>
    </location>
</feature>
<comment type="caution">
    <text evidence="8">The sequence shown here is derived from an EMBL/GenBank/DDBJ whole genome shotgun (WGS) entry which is preliminary data.</text>
</comment>
<dbReference type="GeneID" id="90924587"/>
<dbReference type="PANTHER" id="PTHR23501">
    <property type="entry name" value="MAJOR FACILITATOR SUPERFAMILY"/>
    <property type="match status" value="1"/>
</dbReference>
<feature type="transmembrane region" description="Helical" evidence="6">
    <location>
        <begin position="464"/>
        <end position="490"/>
    </location>
</feature>
<feature type="transmembrane region" description="Helical" evidence="6">
    <location>
        <begin position="510"/>
        <end position="530"/>
    </location>
</feature>
<keyword evidence="2 6" id="KW-0812">Transmembrane</keyword>
<keyword evidence="4 6" id="KW-0472">Membrane</keyword>
<evidence type="ECO:0000313" key="8">
    <source>
        <dbReference type="EMBL" id="OSY36312.1"/>
    </source>
</evidence>
<dbReference type="PROSITE" id="PS50850">
    <property type="entry name" value="MFS"/>
    <property type="match status" value="1"/>
</dbReference>
<comment type="subcellular location">
    <subcellularLocation>
        <location evidence="1">Cell membrane</location>
        <topology evidence="1">Multi-pass membrane protein</topology>
    </subcellularLocation>
</comment>
<dbReference type="Proteomes" id="UP000194225">
    <property type="component" value="Unassembled WGS sequence"/>
</dbReference>
<dbReference type="PANTHER" id="PTHR23501:SF154">
    <property type="entry name" value="MULTIDRUG-EFFLUX TRANSPORTER RV1634-RELATED"/>
    <property type="match status" value="1"/>
</dbReference>
<accession>A0ABX3XN00</accession>
<feature type="transmembrane region" description="Helical" evidence="6">
    <location>
        <begin position="189"/>
        <end position="214"/>
    </location>
</feature>
<reference evidence="8 9" key="1">
    <citation type="submission" date="2016-09" db="EMBL/GenBank/DDBJ databases">
        <title>Streptomyces platensis DSM40041, a candidate organism with high potential of specific P450 cytochromes.</title>
        <authorList>
            <person name="Grumaz C."/>
            <person name="Vainshtein Y."/>
            <person name="Kirstahler P."/>
            <person name="Sohn K."/>
        </authorList>
    </citation>
    <scope>NUCLEOTIDE SEQUENCE [LARGE SCALE GENOMIC DNA]</scope>
    <source>
        <strain evidence="8 9">DSM 40041</strain>
    </source>
</reference>
<feature type="transmembrane region" description="Helical" evidence="6">
    <location>
        <begin position="276"/>
        <end position="296"/>
    </location>
</feature>
<feature type="region of interest" description="Disordered" evidence="5">
    <location>
        <begin position="1"/>
        <end position="112"/>
    </location>
</feature>
<evidence type="ECO:0000313" key="9">
    <source>
        <dbReference type="Proteomes" id="UP000194225"/>
    </source>
</evidence>
<keyword evidence="3 6" id="KW-1133">Transmembrane helix</keyword>
<organism evidence="8 9">
    <name type="scientific">Streptomyces platensis</name>
    <dbReference type="NCBI Taxonomy" id="58346"/>
    <lineage>
        <taxon>Bacteria</taxon>
        <taxon>Bacillati</taxon>
        <taxon>Actinomycetota</taxon>
        <taxon>Actinomycetes</taxon>
        <taxon>Kitasatosporales</taxon>
        <taxon>Streptomycetaceae</taxon>
        <taxon>Streptomyces</taxon>
    </lineage>
</organism>
<feature type="transmembrane region" description="Helical" evidence="6">
    <location>
        <begin position="341"/>
        <end position="363"/>
    </location>
</feature>
<keyword evidence="9" id="KW-1185">Reference proteome</keyword>
<evidence type="ECO:0000256" key="4">
    <source>
        <dbReference type="ARBA" id="ARBA00023136"/>
    </source>
</evidence>
<evidence type="ECO:0000256" key="2">
    <source>
        <dbReference type="ARBA" id="ARBA00022692"/>
    </source>
</evidence>
<feature type="transmembrane region" description="Helical" evidence="6">
    <location>
        <begin position="439"/>
        <end position="458"/>
    </location>
</feature>
<evidence type="ECO:0000256" key="5">
    <source>
        <dbReference type="SAM" id="MobiDB-lite"/>
    </source>
</evidence>
<evidence type="ECO:0000256" key="3">
    <source>
        <dbReference type="ARBA" id="ARBA00022989"/>
    </source>
</evidence>
<feature type="compositionally biased region" description="Gly residues" evidence="5">
    <location>
        <begin position="38"/>
        <end position="68"/>
    </location>
</feature>
<sequence>MTADRPHDFGTGAGTGTGPSTGTGPEHLGTDEDAGPHLGPGEGAGMGIGAGTGTGAGPHLGTDGGTGIGIDTAEATDAAPDREITATPVADTTATPGHLARPFDDSGDDGSGGGILGRAHRALTLGIISVVSLVAFEASAVNTAMPVAARALDGIGLYAFGFSAFFTASLFAMALAGEWSDRRGPLGPLFSGIAAFGTGLLIAGAAGSMGMFIVGRGVQGIGGGLVVVSLYVVVGSAYPERLRPSIMASFSAAWVVPVIVGPLVAGTVTEHLGWRWGFLAIPALILLPLVVMLPALRTLPRTRPAPAGGVRQVLGSRRCLLALAVAVGACLLQYAGQHPAWPALLPAAVGLALLAPSIVRLLPRGTFRAARGLPSVVLLRGLAAGALVAAESFIPLMLVTQRGLSATLAGLSLTGGGLTWALGSYVQSRPRLEPHRERLMVLGMVLLALAIALVPLALLDGVPAGIVAVAWTIGGFGMGLNISSAGVLLLKLSRPEEAGSNSASLQMSDALGNVTFVGLGGVLFVAFGGGEIAAHASAAAAASGAAGHSAAAAFAAVFATMAVVALTGAVTACRVK</sequence>
<feature type="transmembrane region" description="Helical" evidence="6">
    <location>
        <begin position="404"/>
        <end position="427"/>
    </location>
</feature>
<dbReference type="RefSeq" id="WP_244329658.1">
    <property type="nucleotide sequence ID" value="NZ_BAABSS010000041.1"/>
</dbReference>
<gene>
    <name evidence="8" type="primary">bmr3_10</name>
    <name evidence="8" type="ORF">BG653_06894</name>
</gene>
<dbReference type="EMBL" id="MIGA01000079">
    <property type="protein sequence ID" value="OSY36312.1"/>
    <property type="molecule type" value="Genomic_DNA"/>
</dbReference>
<proteinExistence type="predicted"/>
<dbReference type="SUPFAM" id="SSF103473">
    <property type="entry name" value="MFS general substrate transporter"/>
    <property type="match status" value="1"/>
</dbReference>
<feature type="compositionally biased region" description="Gly residues" evidence="5">
    <location>
        <begin position="11"/>
        <end position="21"/>
    </location>
</feature>
<feature type="transmembrane region" description="Helical" evidence="6">
    <location>
        <begin position="375"/>
        <end position="398"/>
    </location>
</feature>
<feature type="transmembrane region" description="Helical" evidence="6">
    <location>
        <begin position="550"/>
        <end position="573"/>
    </location>
</feature>
<feature type="transmembrane region" description="Helical" evidence="6">
    <location>
        <begin position="157"/>
        <end position="177"/>
    </location>
</feature>
<protein>
    <submittedName>
        <fullName evidence="8">Multidrug resistance protein 3</fullName>
    </submittedName>
</protein>
<feature type="compositionally biased region" description="Low complexity" evidence="5">
    <location>
        <begin position="85"/>
        <end position="96"/>
    </location>
</feature>
<dbReference type="Pfam" id="PF07690">
    <property type="entry name" value="MFS_1"/>
    <property type="match status" value="1"/>
</dbReference>
<feature type="transmembrane region" description="Helical" evidence="6">
    <location>
        <begin position="122"/>
        <end position="145"/>
    </location>
</feature>
<evidence type="ECO:0000256" key="6">
    <source>
        <dbReference type="SAM" id="Phobius"/>
    </source>
</evidence>